<dbReference type="InterPro" id="IPR000477">
    <property type="entry name" value="RT_dom"/>
</dbReference>
<dbReference type="InterPro" id="IPR001680">
    <property type="entry name" value="WD40_rpt"/>
</dbReference>
<dbReference type="InterPro" id="IPR045260">
    <property type="entry name" value="Sec12-like"/>
</dbReference>
<keyword evidence="8" id="KW-0653">Protein transport</keyword>
<dbReference type="PROSITE" id="PS50082">
    <property type="entry name" value="WD_REPEATS_2"/>
    <property type="match status" value="1"/>
</dbReference>
<keyword evidence="3 11" id="KW-0853">WD repeat</keyword>
<evidence type="ECO:0000256" key="1">
    <source>
        <dbReference type="ARBA" id="ARBA00004389"/>
    </source>
</evidence>
<evidence type="ECO:0000256" key="4">
    <source>
        <dbReference type="ARBA" id="ARBA00022692"/>
    </source>
</evidence>
<sequence length="2067" mass="229467">MPFVEPVLKVFKLGIGADLPYRMAVHPGGEGLLIYYLIFLCRWFQWDEIKTEEVHKQGLKLSEKVLTHLEDVGQQLALTFNNDGSMLAVGGERAMSVWREAGGPRGEAGGPRGGRSCFVVEAKSFEILVKEVGGKLKGCIWERCKGISSWIRFGEASLRCLLDGVETCCREPNNRGWAIGWEEGNRKYKLERRLNEAGRFILCSVRDSESKKFSLIFPEGKGQSLGWNLLAVRLRDLGVAPSGVFLVPKGPKDLSRERGGSKVQWREKGVEMKSFADVVKVSPRRVGQSVWLEVGDREVRERIDQMRQCLVGWWGLNSAPVPELEYVRRWAPQQWALKGNLRVALLGRGLLLFEFESSREAERVLARGARNIKENVIVLNRWNPEVGCLCKDSSAKEVWVRVVGLPLHLWSPEIFKRIGEGCGGFVAIDDLLESEMQWARILVKCVGREFPSSVQIVVGSGVYSLQLWWELPPGFLQVVPSGSLSGEGGVRGGEDDGGSQREKVEQGRVQQGRIVVSPSGDVPSSPPVVISVAGTAVEGRVGSADGRVKGDMQAACNMLDGSAFGPCSEPNGAGFGVLQGLSFEGGKCQGPIIIPLKSMGLSARPIISIGELGCSEGEKGEGCGLDGLAAVVGEAISGEGPLDSRPRASSSSLEAEAMGVADPLDPGDDLSRPRAQVRSLARGASGDVDPIVGMSRDPKPPEVSEVGRGEMTDEALRVEASRYVDFSSISVGGRALSSSSLSSGFVRAGAKVAASSGLIELNEGEEQLPLSMILADGNTGVMDTEGEKSLGGDGGGGEFEVLLQELEERGDRWDDSCLARFSKFLGFTTEGIEGELLNLLLRSKRRREQNIKKEILGATKFDRELKKLEWSVNYNGAKKKKPLVRVGGETKIQVMTREIVHSLGVGRLGGGIILNFVPVQKLRGRLLVVFSGVYGPTVKRLRELFWEELGAIRGLWSDPWCIGGDFNVVRFPRGAFTWTGGLNGQSRSRLDRFLISEEWENHFSGAFQCSLPRPVSDHFPILLDGGGVRRGPIPFRFENMWLKEDGIKDLLKGWWQGFKYNGSYSFILTEKLKALKIKLKEWNLEVFGRIEVNKRLALDKVSHWDIQEQLRVLNDWELEARKEVKEDFKKWVLMEEISWRQKSRQIWLKEGDKNTGFFHKMANSNRRKNCLKKIKVNGNWLSEEQEIQRGVVRAFQSLLSDPGGWRPSVNNLEFDNIGVEEAARLELMFTVEEVFLALSELNGDKAPGPDGFTLAFWHFCWDFVKDEIMGFFKDFFERGKFVRSLNTTFLVLIPKKGGAEDLTDFRPISLVGSLYKLLAKVLANRLKKVVGKVVSTTQNAFVEGRQILDAALIANEVIDSLMKRKKSGVLCKLDLEKAYDRINWDFLLSVMQKMGFGEKWAGWIKWCLSTASFSVLINGMEALTSLINRAVRGGYLSGCSIRGREGAEIRVSHLLFADDTLVFCEDSQEQLAFLSWLLLWFEAISGLRINLNKSEVLPVGRVENVDDLLAAELGCKVGSLPSTYLGLPLGASHKSVMVWDGMEERMRKRLALWKRQFISKGGRITLIRSTLASIPTYLMSLMRMPRVVKLRFEKIQRDFLWGGGALEKKPHLIKWGIVSSHKKKGGLGIRDLTILNRALLCKWSWRFAVERDSYWKLIIGTKFGVGSGGWCTCGGREGYGVGLWKEISKEGLLLLNNISFSVGDGKRVRFWKDKWCGNTPLCEAYPSLFDLAVSKDAKVADCWDLMGEVGGWNPRFLRPFNDWEVEEVESFLLIIQGKRLNADLEDRMVWKETKDGIFSVKSCFNSLDHSSAVPFPWRIIWSSFVPSKVGFFAWEASWGSLPEAKKQQGKSDGASFGNFAKKINDHKVPAAGIQDGNLRVFKWPSMENVLSEAQAHTTVKDLDFSPDGKFLVSLGSGGPGRVWDLTSSTAVASLPKENDEVFAFCRFSQTNDKNQVLYIAAVRDRGACIVTWNTTTWKKVGSKQIVRDSISAFSVSADGKLLSVGTIQGDIVIVNSASMQVQAVVRKAHLGIVTTMRFSQDSRALVSASMDSSARVTVIKKMKKNGM</sequence>
<dbReference type="InterPro" id="IPR005135">
    <property type="entry name" value="Endo/exonuclease/phosphatase"/>
</dbReference>
<dbReference type="PANTHER" id="PTHR23284:SF0">
    <property type="entry name" value="PROLACTIN REGULATORY ELEMENT-BINDING PROTEIN"/>
    <property type="match status" value="1"/>
</dbReference>
<comment type="subcellular location">
    <subcellularLocation>
        <location evidence="1">Endoplasmic reticulum membrane</location>
        <topology evidence="1">Single-pass membrane protein</topology>
    </subcellularLocation>
</comment>
<name>A0A438JU43_VITVI</name>
<keyword evidence="5" id="KW-0677">Repeat</keyword>
<dbReference type="Pfam" id="PF14111">
    <property type="entry name" value="DUF4283"/>
    <property type="match status" value="1"/>
</dbReference>
<gene>
    <name evidence="14" type="primary">STL2P_1</name>
    <name evidence="14" type="ORF">CK203_011609</name>
</gene>
<dbReference type="GO" id="GO:0005085">
    <property type="term" value="F:guanyl-nucleotide exchange factor activity"/>
    <property type="evidence" value="ECO:0007669"/>
    <property type="project" value="InterPro"/>
</dbReference>
<evidence type="ECO:0000256" key="12">
    <source>
        <dbReference type="SAM" id="MobiDB-lite"/>
    </source>
</evidence>
<keyword evidence="9" id="KW-1133">Transmembrane helix</keyword>
<dbReference type="PROSITE" id="PS50878">
    <property type="entry name" value="RT_POL"/>
    <property type="match status" value="1"/>
</dbReference>
<dbReference type="Gene3D" id="2.130.10.10">
    <property type="entry name" value="YVTN repeat-like/Quinoprotein amine dehydrogenase"/>
    <property type="match status" value="1"/>
</dbReference>
<evidence type="ECO:0000256" key="10">
    <source>
        <dbReference type="ARBA" id="ARBA00023136"/>
    </source>
</evidence>
<dbReference type="InterPro" id="IPR043502">
    <property type="entry name" value="DNA/RNA_pol_sf"/>
</dbReference>
<feature type="compositionally biased region" description="Basic and acidic residues" evidence="12">
    <location>
        <begin position="696"/>
        <end position="707"/>
    </location>
</feature>
<dbReference type="EMBL" id="QGNW01000027">
    <property type="protein sequence ID" value="RVX12455.1"/>
    <property type="molecule type" value="Genomic_DNA"/>
</dbReference>
<dbReference type="Pfam" id="PF03372">
    <property type="entry name" value="Exo_endo_phos"/>
    <property type="match status" value="1"/>
</dbReference>
<dbReference type="InterPro" id="IPR015943">
    <property type="entry name" value="WD40/YVTN_repeat-like_dom_sf"/>
</dbReference>
<reference evidence="14 15" key="1">
    <citation type="journal article" date="2018" name="PLoS Genet.">
        <title>Population sequencing reveals clonal diversity and ancestral inbreeding in the grapevine cultivar Chardonnay.</title>
        <authorList>
            <person name="Roach M.J."/>
            <person name="Johnson D.L."/>
            <person name="Bohlmann J."/>
            <person name="van Vuuren H.J."/>
            <person name="Jones S.J."/>
            <person name="Pretorius I.S."/>
            <person name="Schmidt S.A."/>
            <person name="Borneman A.R."/>
        </authorList>
    </citation>
    <scope>NUCLEOTIDE SEQUENCE [LARGE SCALE GENOMIC DNA]</scope>
    <source>
        <strain evidence="15">cv. Chardonnay</strain>
        <tissue evidence="14">Leaf</tissue>
    </source>
</reference>
<feature type="repeat" description="WD" evidence="11">
    <location>
        <begin position="1899"/>
        <end position="1933"/>
    </location>
</feature>
<accession>A0A438JU43</accession>
<feature type="compositionally biased region" description="Basic and acidic residues" evidence="12">
    <location>
        <begin position="492"/>
        <end position="506"/>
    </location>
</feature>
<keyword evidence="4" id="KW-0812">Transmembrane</keyword>
<dbReference type="Proteomes" id="UP000288805">
    <property type="component" value="Unassembled WGS sequence"/>
</dbReference>
<dbReference type="InterPro" id="IPR025558">
    <property type="entry name" value="DUF4283"/>
</dbReference>
<dbReference type="GO" id="GO:0016192">
    <property type="term" value="P:vesicle-mediated transport"/>
    <property type="evidence" value="ECO:0007669"/>
    <property type="project" value="UniProtKB-KW"/>
</dbReference>
<dbReference type="GO" id="GO:0005789">
    <property type="term" value="C:endoplasmic reticulum membrane"/>
    <property type="evidence" value="ECO:0007669"/>
    <property type="project" value="UniProtKB-SubCell"/>
</dbReference>
<dbReference type="InterPro" id="IPR036691">
    <property type="entry name" value="Endo/exonu/phosph_ase_sf"/>
</dbReference>
<organism evidence="14 15">
    <name type="scientific">Vitis vinifera</name>
    <name type="common">Grape</name>
    <dbReference type="NCBI Taxonomy" id="29760"/>
    <lineage>
        <taxon>Eukaryota</taxon>
        <taxon>Viridiplantae</taxon>
        <taxon>Streptophyta</taxon>
        <taxon>Embryophyta</taxon>
        <taxon>Tracheophyta</taxon>
        <taxon>Spermatophyta</taxon>
        <taxon>Magnoliopsida</taxon>
        <taxon>eudicotyledons</taxon>
        <taxon>Gunneridae</taxon>
        <taxon>Pentapetalae</taxon>
        <taxon>rosids</taxon>
        <taxon>Vitales</taxon>
        <taxon>Vitaceae</taxon>
        <taxon>Viteae</taxon>
        <taxon>Vitis</taxon>
    </lineage>
</organism>
<evidence type="ECO:0000256" key="7">
    <source>
        <dbReference type="ARBA" id="ARBA00022892"/>
    </source>
</evidence>
<comment type="caution">
    <text evidence="14">The sequence shown here is derived from an EMBL/GenBank/DDBJ whole genome shotgun (WGS) entry which is preliminary data.</text>
</comment>
<dbReference type="SUPFAM" id="SSF56672">
    <property type="entry name" value="DNA/RNA polymerases"/>
    <property type="match status" value="1"/>
</dbReference>
<keyword evidence="7" id="KW-0931">ER-Golgi transport</keyword>
<feature type="region of interest" description="Disordered" evidence="12">
    <location>
        <begin position="486"/>
        <end position="509"/>
    </location>
</feature>
<proteinExistence type="predicted"/>
<feature type="region of interest" description="Disordered" evidence="12">
    <location>
        <begin position="637"/>
        <end position="707"/>
    </location>
</feature>
<dbReference type="Pfam" id="PF00078">
    <property type="entry name" value="RVT_1"/>
    <property type="match status" value="1"/>
</dbReference>
<dbReference type="Gene3D" id="3.60.10.10">
    <property type="entry name" value="Endonuclease/exonuclease/phosphatase"/>
    <property type="match status" value="1"/>
</dbReference>
<evidence type="ECO:0000313" key="15">
    <source>
        <dbReference type="Proteomes" id="UP000288805"/>
    </source>
</evidence>
<evidence type="ECO:0000313" key="14">
    <source>
        <dbReference type="EMBL" id="RVX12455.1"/>
    </source>
</evidence>
<dbReference type="Pfam" id="PF00400">
    <property type="entry name" value="WD40"/>
    <property type="match status" value="2"/>
</dbReference>
<evidence type="ECO:0000259" key="13">
    <source>
        <dbReference type="PROSITE" id="PS50878"/>
    </source>
</evidence>
<feature type="domain" description="Reverse transcriptase" evidence="13">
    <location>
        <begin position="1274"/>
        <end position="1529"/>
    </location>
</feature>
<evidence type="ECO:0000256" key="5">
    <source>
        <dbReference type="ARBA" id="ARBA00022737"/>
    </source>
</evidence>
<evidence type="ECO:0000256" key="9">
    <source>
        <dbReference type="ARBA" id="ARBA00022989"/>
    </source>
</evidence>
<keyword evidence="6" id="KW-0256">Endoplasmic reticulum</keyword>
<keyword evidence="10" id="KW-0472">Membrane</keyword>
<dbReference type="InterPro" id="IPR036322">
    <property type="entry name" value="WD40_repeat_dom_sf"/>
</dbReference>
<keyword evidence="2" id="KW-0813">Transport</keyword>
<dbReference type="SMART" id="SM00320">
    <property type="entry name" value="WD40"/>
    <property type="match status" value="4"/>
</dbReference>
<dbReference type="SUPFAM" id="SSF56219">
    <property type="entry name" value="DNase I-like"/>
    <property type="match status" value="1"/>
</dbReference>
<evidence type="ECO:0000256" key="6">
    <source>
        <dbReference type="ARBA" id="ARBA00022824"/>
    </source>
</evidence>
<protein>
    <submittedName>
        <fullName evidence="14">SEC12-like protein 2</fullName>
    </submittedName>
</protein>
<evidence type="ECO:0000256" key="2">
    <source>
        <dbReference type="ARBA" id="ARBA00022448"/>
    </source>
</evidence>
<dbReference type="CDD" id="cd01650">
    <property type="entry name" value="RT_nLTR_like"/>
    <property type="match status" value="1"/>
</dbReference>
<evidence type="ECO:0000256" key="3">
    <source>
        <dbReference type="ARBA" id="ARBA00022574"/>
    </source>
</evidence>
<dbReference type="PANTHER" id="PTHR23284">
    <property type="entry name" value="PROLACTIN REGULATORY ELEMENT BINDING PROTEIN"/>
    <property type="match status" value="1"/>
</dbReference>
<evidence type="ECO:0000256" key="11">
    <source>
        <dbReference type="PROSITE-ProRule" id="PRU00221"/>
    </source>
</evidence>
<evidence type="ECO:0000256" key="8">
    <source>
        <dbReference type="ARBA" id="ARBA00022927"/>
    </source>
</evidence>
<dbReference type="GO" id="GO:0015031">
    <property type="term" value="P:protein transport"/>
    <property type="evidence" value="ECO:0007669"/>
    <property type="project" value="UniProtKB-KW"/>
</dbReference>
<dbReference type="GO" id="GO:0003824">
    <property type="term" value="F:catalytic activity"/>
    <property type="evidence" value="ECO:0007669"/>
    <property type="project" value="InterPro"/>
</dbReference>
<dbReference type="SUPFAM" id="SSF50978">
    <property type="entry name" value="WD40 repeat-like"/>
    <property type="match status" value="1"/>
</dbReference>